<keyword evidence="1" id="KW-0732">Signal</keyword>
<feature type="chain" id="PRO_5012574089" evidence="1">
    <location>
        <begin position="23"/>
        <end position="66"/>
    </location>
</feature>
<accession>A0A1W0WEJ9</accession>
<dbReference type="OrthoDB" id="8197172at2759"/>
<organism evidence="2 3">
    <name type="scientific">Hypsibius exemplaris</name>
    <name type="common">Freshwater tardigrade</name>
    <dbReference type="NCBI Taxonomy" id="2072580"/>
    <lineage>
        <taxon>Eukaryota</taxon>
        <taxon>Metazoa</taxon>
        <taxon>Ecdysozoa</taxon>
        <taxon>Tardigrada</taxon>
        <taxon>Eutardigrada</taxon>
        <taxon>Parachela</taxon>
        <taxon>Hypsibioidea</taxon>
        <taxon>Hypsibiidae</taxon>
        <taxon>Hypsibius</taxon>
    </lineage>
</organism>
<reference evidence="3" key="1">
    <citation type="submission" date="2017-01" db="EMBL/GenBank/DDBJ databases">
        <title>Comparative genomics of anhydrobiosis in the tardigrade Hypsibius dujardini.</title>
        <authorList>
            <person name="Yoshida Y."/>
            <person name="Koutsovoulos G."/>
            <person name="Laetsch D."/>
            <person name="Stevens L."/>
            <person name="Kumar S."/>
            <person name="Horikawa D."/>
            <person name="Ishino K."/>
            <person name="Komine S."/>
            <person name="Tomita M."/>
            <person name="Blaxter M."/>
            <person name="Arakawa K."/>
        </authorList>
    </citation>
    <scope>NUCLEOTIDE SEQUENCE [LARGE SCALE GENOMIC DNA]</scope>
    <source>
        <strain evidence="3">Z151</strain>
    </source>
</reference>
<protein>
    <submittedName>
        <fullName evidence="2">Uncharacterized protein</fullName>
    </submittedName>
</protein>
<dbReference type="EMBL" id="MTYJ01000120">
    <property type="protein sequence ID" value="OQV13630.1"/>
    <property type="molecule type" value="Genomic_DNA"/>
</dbReference>
<dbReference type="Proteomes" id="UP000192578">
    <property type="component" value="Unassembled WGS sequence"/>
</dbReference>
<evidence type="ECO:0000313" key="3">
    <source>
        <dbReference type="Proteomes" id="UP000192578"/>
    </source>
</evidence>
<feature type="signal peptide" evidence="1">
    <location>
        <begin position="1"/>
        <end position="22"/>
    </location>
</feature>
<sequence>MHAFIIIMVAVLGVAIAGPVNGDQSPKVWDALAILRGKPALTAEQIQALYPRAVAGQDYPVRNGPQ</sequence>
<dbReference type="AlphaFoldDB" id="A0A1W0WEJ9"/>
<gene>
    <name evidence="2" type="ORF">BV898_12172</name>
</gene>
<comment type="caution">
    <text evidence="2">The sequence shown here is derived from an EMBL/GenBank/DDBJ whole genome shotgun (WGS) entry which is preliminary data.</text>
</comment>
<keyword evidence="3" id="KW-1185">Reference proteome</keyword>
<evidence type="ECO:0000313" key="2">
    <source>
        <dbReference type="EMBL" id="OQV13630.1"/>
    </source>
</evidence>
<proteinExistence type="predicted"/>
<name>A0A1W0WEJ9_HYPEX</name>
<evidence type="ECO:0000256" key="1">
    <source>
        <dbReference type="SAM" id="SignalP"/>
    </source>
</evidence>